<dbReference type="PANTHER" id="PTHR30547:SF0">
    <property type="entry name" value="BLR8175 PROTEIN"/>
    <property type="match status" value="1"/>
</dbReference>
<feature type="domain" description="YhcG PDDEXK nuclease" evidence="1">
    <location>
        <begin position="175"/>
        <end position="328"/>
    </location>
</feature>
<dbReference type="AlphaFoldDB" id="A0A2P8HUP4"/>
<dbReference type="InterPro" id="IPR011856">
    <property type="entry name" value="tRNA_endonuc-like_dom_sf"/>
</dbReference>
<feature type="domain" description="YhcG N-terminal" evidence="2">
    <location>
        <begin position="17"/>
        <end position="153"/>
    </location>
</feature>
<evidence type="ECO:0000313" key="3">
    <source>
        <dbReference type="EMBL" id="PSL49905.1"/>
    </source>
</evidence>
<dbReference type="Proteomes" id="UP000240971">
    <property type="component" value="Unassembled WGS sequence"/>
</dbReference>
<protein>
    <submittedName>
        <fullName evidence="3">Putative nuclease of restriction endonuclease-like (RecB) superfamily</fullName>
    </submittedName>
</protein>
<comment type="caution">
    <text evidence="3">The sequence shown here is derived from an EMBL/GenBank/DDBJ whole genome shotgun (WGS) entry which is preliminary data.</text>
</comment>
<evidence type="ECO:0000259" key="1">
    <source>
        <dbReference type="Pfam" id="PF06250"/>
    </source>
</evidence>
<evidence type="ECO:0000259" key="2">
    <source>
        <dbReference type="Pfam" id="PF17761"/>
    </source>
</evidence>
<dbReference type="GO" id="GO:0004519">
    <property type="term" value="F:endonuclease activity"/>
    <property type="evidence" value="ECO:0007669"/>
    <property type="project" value="UniProtKB-KW"/>
</dbReference>
<dbReference type="GO" id="GO:0003676">
    <property type="term" value="F:nucleic acid binding"/>
    <property type="evidence" value="ECO:0007669"/>
    <property type="project" value="InterPro"/>
</dbReference>
<evidence type="ECO:0000313" key="4">
    <source>
        <dbReference type="Proteomes" id="UP000240971"/>
    </source>
</evidence>
<keyword evidence="3" id="KW-0378">Hydrolase</keyword>
<gene>
    <name evidence="3" type="ORF">CLV51_1011245</name>
</gene>
<dbReference type="EMBL" id="PYAW01000001">
    <property type="protein sequence ID" value="PSL49905.1"/>
    <property type="molecule type" value="Genomic_DNA"/>
</dbReference>
<dbReference type="InterPro" id="IPR041527">
    <property type="entry name" value="YhcG_N"/>
</dbReference>
<keyword evidence="3" id="KW-0255">Endonuclease</keyword>
<dbReference type="Gene3D" id="3.40.1350.10">
    <property type="match status" value="1"/>
</dbReference>
<keyword evidence="4" id="KW-1185">Reference proteome</keyword>
<reference evidence="3 4" key="1">
    <citation type="submission" date="2018-03" db="EMBL/GenBank/DDBJ databases">
        <title>Genomic Encyclopedia of Archaeal and Bacterial Type Strains, Phase II (KMG-II): from individual species to whole genera.</title>
        <authorList>
            <person name="Goeker M."/>
        </authorList>
    </citation>
    <scope>NUCLEOTIDE SEQUENCE [LARGE SCALE GENOMIC DNA]</scope>
    <source>
        <strain evidence="3 4">DSM 24859</strain>
    </source>
</reference>
<dbReference type="Pfam" id="PF06250">
    <property type="entry name" value="YhcG_C"/>
    <property type="match status" value="1"/>
</dbReference>
<accession>A0A2P8HUP4</accession>
<proteinExistence type="predicted"/>
<name>A0A2P8HUP4_CHINA</name>
<dbReference type="InterPro" id="IPR009362">
    <property type="entry name" value="YhcG_C"/>
</dbReference>
<organism evidence="3 4">
    <name type="scientific">Chitinophaga niastensis</name>
    <dbReference type="NCBI Taxonomy" id="536980"/>
    <lineage>
        <taxon>Bacteria</taxon>
        <taxon>Pseudomonadati</taxon>
        <taxon>Bacteroidota</taxon>
        <taxon>Chitinophagia</taxon>
        <taxon>Chitinophagales</taxon>
        <taxon>Chitinophagaceae</taxon>
        <taxon>Chitinophaga</taxon>
    </lineage>
</organism>
<sequence length="340" mass="39379">MSKPLMDKAYKDWLLALKNKVQQAQLKAAASVNSILIEIYWDLGKEITSREKDFNYGENFIGKVAADLKHAFPEIKGFSRRNLYAIRQWYLFFSSHGEVVHQPVAQLPWRHQLLLIQKIKDLKIILLYANATHKNNWSRDTLEANIKSDYHLRAGNADHNFHHTLPKPLSDLALETIKDPYHFDFLGLENDAQEREIENVLIKKITTFMLELGKGFAFVGRQYKLEISESDYYLDLLFYHLHLRCFVVVELKAGKFKPEYAGKLNFYLSAVDTQLKHSLDNPSIGILLCRSKDKIEVEYALRDVNKPMGISAFELSQIIPDNLKTQLPTVEEVEDKLIDK</sequence>
<keyword evidence="3" id="KW-0540">Nuclease</keyword>
<dbReference type="PANTHER" id="PTHR30547">
    <property type="entry name" value="UNCHARACTERIZED PROTEIN YHCG-RELATED"/>
    <property type="match status" value="1"/>
</dbReference>
<dbReference type="InterPro" id="IPR053148">
    <property type="entry name" value="PD-DEXK-like_domain"/>
</dbReference>
<dbReference type="Pfam" id="PF17761">
    <property type="entry name" value="DUF1016_N"/>
    <property type="match status" value="1"/>
</dbReference>
<dbReference type="RefSeq" id="WP_245898633.1">
    <property type="nucleotide sequence ID" value="NZ_PYAW01000001.1"/>
</dbReference>